<organism evidence="3 4">
    <name type="scientific">Dysosmobacter acutus</name>
    <dbReference type="NCBI Taxonomy" id="2841504"/>
    <lineage>
        <taxon>Bacteria</taxon>
        <taxon>Bacillati</taxon>
        <taxon>Bacillota</taxon>
        <taxon>Clostridia</taxon>
        <taxon>Eubacteriales</taxon>
        <taxon>Oscillospiraceae</taxon>
        <taxon>Dysosmobacter</taxon>
    </lineage>
</organism>
<dbReference type="EMBL" id="JAHLQN010000001">
    <property type="protein sequence ID" value="MBU5626324.1"/>
    <property type="molecule type" value="Genomic_DNA"/>
</dbReference>
<reference evidence="3 4" key="1">
    <citation type="submission" date="2021-06" db="EMBL/GenBank/DDBJ databases">
        <authorList>
            <person name="Sun Q."/>
            <person name="Li D."/>
        </authorList>
    </citation>
    <scope>NUCLEOTIDE SEQUENCE [LARGE SCALE GENOMIC DNA]</scope>
    <source>
        <strain evidence="3 4">MSJ-2</strain>
    </source>
</reference>
<dbReference type="InterPro" id="IPR004398">
    <property type="entry name" value="RNA_MeTrfase_RsmD"/>
</dbReference>
<dbReference type="PANTHER" id="PTHR43542:SF1">
    <property type="entry name" value="METHYLTRANSFERASE"/>
    <property type="match status" value="1"/>
</dbReference>
<evidence type="ECO:0000256" key="1">
    <source>
        <dbReference type="ARBA" id="ARBA00022603"/>
    </source>
</evidence>
<evidence type="ECO:0000256" key="2">
    <source>
        <dbReference type="ARBA" id="ARBA00022679"/>
    </source>
</evidence>
<keyword evidence="1 3" id="KW-0489">Methyltransferase</keyword>
<dbReference type="PANTHER" id="PTHR43542">
    <property type="entry name" value="METHYLTRANSFERASE"/>
    <property type="match status" value="1"/>
</dbReference>
<keyword evidence="2 3" id="KW-0808">Transferase</keyword>
<name>A0ABS6F7R1_9FIRM</name>
<dbReference type="PIRSF" id="PIRSF004553">
    <property type="entry name" value="CHP00095"/>
    <property type="match status" value="1"/>
</dbReference>
<dbReference type="PROSITE" id="PS00092">
    <property type="entry name" value="N6_MTASE"/>
    <property type="match status" value="1"/>
</dbReference>
<evidence type="ECO:0000313" key="3">
    <source>
        <dbReference type="EMBL" id="MBU5626324.1"/>
    </source>
</evidence>
<dbReference type="RefSeq" id="WP_216631827.1">
    <property type="nucleotide sequence ID" value="NZ_JAHLQN010000001.1"/>
</dbReference>
<dbReference type="GO" id="GO:0052913">
    <property type="term" value="F:16S rRNA (guanine(966)-N(2))-methyltransferase activity"/>
    <property type="evidence" value="ECO:0007669"/>
    <property type="project" value="UniProtKB-EC"/>
</dbReference>
<accession>A0ABS6F7R1</accession>
<sequence length="196" mass="21665">MRVITGSARGRRLKELEGQDTRPTTDRVKEGMFSILQFDLEGRRVLDLFAGTGQLGIEALSRGAAFAVFVDHRFDAVKLIRENLKVTDLADRAKVVSGDAMEYLSSLREKFDIILLDPPYGAELIEPALAHIARFDILSPHGIIVAESPAGRALPALAPPYGIHRTYRYGKIGLTVYHRSADEEESNDNGDLFGQL</sequence>
<dbReference type="Proteomes" id="UP000787672">
    <property type="component" value="Unassembled WGS sequence"/>
</dbReference>
<evidence type="ECO:0000313" key="4">
    <source>
        <dbReference type="Proteomes" id="UP000787672"/>
    </source>
</evidence>
<gene>
    <name evidence="3" type="primary">rsmD</name>
    <name evidence="3" type="ORF">KQI82_05230</name>
</gene>
<dbReference type="CDD" id="cd02440">
    <property type="entry name" value="AdoMet_MTases"/>
    <property type="match status" value="1"/>
</dbReference>
<protein>
    <submittedName>
        <fullName evidence="3">16S rRNA (Guanine(966)-N(2))-methyltransferase RsmD</fullName>
        <ecNumber evidence="3">2.1.1.171</ecNumber>
    </submittedName>
</protein>
<dbReference type="NCBIfam" id="TIGR00095">
    <property type="entry name" value="16S rRNA (guanine(966)-N(2))-methyltransferase RsmD"/>
    <property type="match status" value="1"/>
</dbReference>
<proteinExistence type="predicted"/>
<dbReference type="Pfam" id="PF03602">
    <property type="entry name" value="Cons_hypoth95"/>
    <property type="match status" value="1"/>
</dbReference>
<dbReference type="InterPro" id="IPR002052">
    <property type="entry name" value="DNA_methylase_N6_adenine_CS"/>
</dbReference>
<dbReference type="EC" id="2.1.1.171" evidence="3"/>
<comment type="caution">
    <text evidence="3">The sequence shown here is derived from an EMBL/GenBank/DDBJ whole genome shotgun (WGS) entry which is preliminary data.</text>
</comment>
<keyword evidence="4" id="KW-1185">Reference proteome</keyword>